<sequence length="184" mass="22052">MIITAHHNKKDWQLGYSEEGGILFSILLMKQRSDNQNANTKYDGINSRHFVQRISEDEYQRQAKIYTKQQLSELYESEEYMYEMVLKGNNVKEWNWQMKESRTKAELEAEEEYLRNVEQISHQDEVVLNKKLSSAKNIKGNPILSTKESSEKSQEFENNKFFQQNRYYLRSSIQQRESDLDQQY</sequence>
<reference evidence="1 2" key="1">
    <citation type="submission" date="2014-06" db="EMBL/GenBank/DDBJ databases">
        <authorList>
            <person name="Swart Estienne"/>
        </authorList>
    </citation>
    <scope>NUCLEOTIDE SEQUENCE [LARGE SCALE GENOMIC DNA]</scope>
    <source>
        <strain evidence="1 2">130c</strain>
    </source>
</reference>
<dbReference type="EMBL" id="CCKQ01004595">
    <property type="protein sequence ID" value="CDW75758.1"/>
    <property type="molecule type" value="Genomic_DNA"/>
</dbReference>
<dbReference type="Proteomes" id="UP000039865">
    <property type="component" value="Unassembled WGS sequence"/>
</dbReference>
<accession>A0A078A2J2</accession>
<keyword evidence="2" id="KW-1185">Reference proteome</keyword>
<proteinExistence type="predicted"/>
<evidence type="ECO:0000313" key="2">
    <source>
        <dbReference type="Proteomes" id="UP000039865"/>
    </source>
</evidence>
<dbReference type="AlphaFoldDB" id="A0A078A2J2"/>
<evidence type="ECO:0000313" key="1">
    <source>
        <dbReference type="EMBL" id="CDW75758.1"/>
    </source>
</evidence>
<organism evidence="1 2">
    <name type="scientific">Stylonychia lemnae</name>
    <name type="common">Ciliate</name>
    <dbReference type="NCBI Taxonomy" id="5949"/>
    <lineage>
        <taxon>Eukaryota</taxon>
        <taxon>Sar</taxon>
        <taxon>Alveolata</taxon>
        <taxon>Ciliophora</taxon>
        <taxon>Intramacronucleata</taxon>
        <taxon>Spirotrichea</taxon>
        <taxon>Stichotrichia</taxon>
        <taxon>Sporadotrichida</taxon>
        <taxon>Oxytrichidae</taxon>
        <taxon>Stylonychinae</taxon>
        <taxon>Stylonychia</taxon>
    </lineage>
</organism>
<name>A0A078A2J2_STYLE</name>
<dbReference type="InParanoid" id="A0A078A2J2"/>
<gene>
    <name evidence="1" type="primary">Contig11613.g12435</name>
    <name evidence="1" type="ORF">STYLEM_4753</name>
</gene>
<protein>
    <submittedName>
        <fullName evidence="1">Uncharacterized protein</fullName>
    </submittedName>
</protein>